<feature type="coiled-coil region" evidence="1">
    <location>
        <begin position="58"/>
        <end position="106"/>
    </location>
</feature>
<dbReference type="Proteomes" id="UP000663864">
    <property type="component" value="Unassembled WGS sequence"/>
</dbReference>
<dbReference type="EMBL" id="CAJOAX010003811">
    <property type="protein sequence ID" value="CAF3874325.1"/>
    <property type="molecule type" value="Genomic_DNA"/>
</dbReference>
<keyword evidence="1" id="KW-0175">Coiled coil</keyword>
<proteinExistence type="predicted"/>
<dbReference type="EMBL" id="CAJNOO010001790">
    <property type="protein sequence ID" value="CAF1198823.1"/>
    <property type="molecule type" value="Genomic_DNA"/>
</dbReference>
<organism evidence="3 11">
    <name type="scientific">Rotaria sordida</name>
    <dbReference type="NCBI Taxonomy" id="392033"/>
    <lineage>
        <taxon>Eukaryota</taxon>
        <taxon>Metazoa</taxon>
        <taxon>Spiralia</taxon>
        <taxon>Gnathifera</taxon>
        <taxon>Rotifera</taxon>
        <taxon>Eurotatoria</taxon>
        <taxon>Bdelloidea</taxon>
        <taxon>Philodinida</taxon>
        <taxon>Philodinidae</taxon>
        <taxon>Rotaria</taxon>
    </lineage>
</organism>
<evidence type="ECO:0000313" key="3">
    <source>
        <dbReference type="EMBL" id="CAF1198823.1"/>
    </source>
</evidence>
<evidence type="ECO:0000313" key="8">
    <source>
        <dbReference type="EMBL" id="CAF3964553.1"/>
    </source>
</evidence>
<dbReference type="Proteomes" id="UP000663889">
    <property type="component" value="Unassembled WGS sequence"/>
</dbReference>
<protein>
    <submittedName>
        <fullName evidence="3">Uncharacterized protein</fullName>
    </submittedName>
</protein>
<evidence type="ECO:0000313" key="2">
    <source>
        <dbReference type="EMBL" id="CAF0924403.1"/>
    </source>
</evidence>
<dbReference type="EMBL" id="CAJNOU010002343">
    <property type="protein sequence ID" value="CAF1312897.1"/>
    <property type="molecule type" value="Genomic_DNA"/>
</dbReference>
<evidence type="ECO:0000313" key="7">
    <source>
        <dbReference type="EMBL" id="CAF3874325.1"/>
    </source>
</evidence>
<keyword evidence="10" id="KW-1185">Reference proteome</keyword>
<dbReference type="EMBL" id="CAJOBE010009237">
    <property type="protein sequence ID" value="CAF4080458.1"/>
    <property type="molecule type" value="Genomic_DNA"/>
</dbReference>
<name>A0A814W8J1_9BILA</name>
<evidence type="ECO:0000313" key="9">
    <source>
        <dbReference type="EMBL" id="CAF4080458.1"/>
    </source>
</evidence>
<dbReference type="OrthoDB" id="9982398at2759"/>
<dbReference type="Proteomes" id="UP000663854">
    <property type="component" value="Unassembled WGS sequence"/>
</dbReference>
<evidence type="ECO:0000313" key="10">
    <source>
        <dbReference type="Proteomes" id="UP000663870"/>
    </source>
</evidence>
<dbReference type="EMBL" id="CAJNOL010003177">
    <property type="protein sequence ID" value="CAF1550099.1"/>
    <property type="molecule type" value="Genomic_DNA"/>
</dbReference>
<evidence type="ECO:0000313" key="6">
    <source>
        <dbReference type="EMBL" id="CAF1550099.1"/>
    </source>
</evidence>
<dbReference type="Proteomes" id="UP000663882">
    <property type="component" value="Unassembled WGS sequence"/>
</dbReference>
<dbReference type="EMBL" id="CAJNOT010002842">
    <property type="protein sequence ID" value="CAF1346893.1"/>
    <property type="molecule type" value="Genomic_DNA"/>
</dbReference>
<accession>A0A814W8J1</accession>
<dbReference type="Proteomes" id="UP000663870">
    <property type="component" value="Unassembled WGS sequence"/>
</dbReference>
<dbReference type="Proteomes" id="UP000663823">
    <property type="component" value="Unassembled WGS sequence"/>
</dbReference>
<dbReference type="AlphaFoldDB" id="A0A814W8J1"/>
<evidence type="ECO:0000313" key="11">
    <source>
        <dbReference type="Proteomes" id="UP000663882"/>
    </source>
</evidence>
<gene>
    <name evidence="9" type="ORF">FNK824_LOCUS30332</name>
    <name evidence="8" type="ORF">JBS370_LOCUS24280</name>
    <name evidence="6" type="ORF">JXQ802_LOCUS43576</name>
    <name evidence="7" type="ORF">OTI717_LOCUS22405</name>
    <name evidence="2" type="ORF">PYM288_LOCUS10707</name>
    <name evidence="3" type="ORF">RFH988_LOCUS24484</name>
    <name evidence="4" type="ORF">SEV965_LOCUS26890</name>
    <name evidence="5" type="ORF">ZHD862_LOCUS30346</name>
</gene>
<sequence length="431" mass="49906">MSSASGQILHERARSLLTLIDGLQIENDLTSSRRTVDDWRTEMFSLINNIHLNTINKLDSLTSRLHQLKQRRTAILRQDILPNLSKMVIERRKNLSEQELNDIKKKITKTDCDLQVFGRLLTKVSSDEKKLVEQIEILKNIQRENAQLSILDNISTPKRRFILDSCHSSFIAISEDNRMLIEDDNHLVLFDEQRRINEIPWQEQPDDSFAGSIKDLIYSNYLEQFCVLSALNFFTLDPHMSTLEKSEQLKPPTGSHFQSVACLPNASDVFFALTTSGSRTNIERWSLVSGSLIRRWYHDIFESDDRLISCIRANETCLAICIKQQKMEKASHHDNNQWRVDLFDFTLVRMYRGINLKSGGLGTYITPFDDRSWLAINGNDIWLLDEQGGCIEEKTINEREQLHNIIVKDEDINGQRQFIVKMGKPAELRII</sequence>
<evidence type="ECO:0000313" key="5">
    <source>
        <dbReference type="EMBL" id="CAF1346893.1"/>
    </source>
</evidence>
<evidence type="ECO:0000256" key="1">
    <source>
        <dbReference type="SAM" id="Coils"/>
    </source>
</evidence>
<dbReference type="Proteomes" id="UP000663836">
    <property type="component" value="Unassembled WGS sequence"/>
</dbReference>
<dbReference type="EMBL" id="CAJOBD010003758">
    <property type="protein sequence ID" value="CAF3964553.1"/>
    <property type="molecule type" value="Genomic_DNA"/>
</dbReference>
<dbReference type="Proteomes" id="UP000663874">
    <property type="component" value="Unassembled WGS sequence"/>
</dbReference>
<comment type="caution">
    <text evidence="3">The sequence shown here is derived from an EMBL/GenBank/DDBJ whole genome shotgun (WGS) entry which is preliminary data.</text>
</comment>
<reference evidence="3" key="1">
    <citation type="submission" date="2021-02" db="EMBL/GenBank/DDBJ databases">
        <authorList>
            <person name="Nowell W R."/>
        </authorList>
    </citation>
    <scope>NUCLEOTIDE SEQUENCE</scope>
</reference>
<evidence type="ECO:0000313" key="4">
    <source>
        <dbReference type="EMBL" id="CAF1312897.1"/>
    </source>
</evidence>
<dbReference type="EMBL" id="CAJNOH010000171">
    <property type="protein sequence ID" value="CAF0924403.1"/>
    <property type="molecule type" value="Genomic_DNA"/>
</dbReference>